<gene>
    <name evidence="3" type="ORF">V6617_03630</name>
</gene>
<feature type="domain" description="VOC" evidence="2">
    <location>
        <begin position="6"/>
        <end position="127"/>
    </location>
</feature>
<dbReference type="PANTHER" id="PTHR43048">
    <property type="entry name" value="METHYLMALONYL-COA EPIMERASE"/>
    <property type="match status" value="1"/>
</dbReference>
<dbReference type="InterPro" id="IPR051785">
    <property type="entry name" value="MMCE/EMCE_epimerase"/>
</dbReference>
<proteinExistence type="predicted"/>
<dbReference type="InterPro" id="IPR018146">
    <property type="entry name" value="Glyoxalase_1_CS"/>
</dbReference>
<dbReference type="SUPFAM" id="SSF54593">
    <property type="entry name" value="Glyoxalase/Bleomycin resistance protein/Dihydroxybiphenyl dioxygenase"/>
    <property type="match status" value="1"/>
</dbReference>
<dbReference type="EMBL" id="CP146275">
    <property type="protein sequence ID" value="WWT33562.1"/>
    <property type="molecule type" value="Genomic_DNA"/>
</dbReference>
<evidence type="ECO:0000313" key="3">
    <source>
        <dbReference type="EMBL" id="WWT33562.1"/>
    </source>
</evidence>
<keyword evidence="1" id="KW-0479">Metal-binding</keyword>
<keyword evidence="4" id="KW-1185">Reference proteome</keyword>
<reference evidence="3 4" key="1">
    <citation type="submission" date="2024-02" db="EMBL/GenBank/DDBJ databases">
        <title>Complete genome sequence of Pelagibacterium nitratireducens ZH15.</title>
        <authorList>
            <person name="Zhao L.H."/>
        </authorList>
    </citation>
    <scope>NUCLEOTIDE SEQUENCE [LARGE SCALE GENOMIC DNA]</scope>
    <source>
        <strain evidence="3 4">ZH15</strain>
    </source>
</reference>
<dbReference type="PROSITE" id="PS51819">
    <property type="entry name" value="VOC"/>
    <property type="match status" value="1"/>
</dbReference>
<dbReference type="Proteomes" id="UP001369958">
    <property type="component" value="Chromosome"/>
</dbReference>
<accession>A0ABZ2I8Z6</accession>
<dbReference type="Pfam" id="PF00903">
    <property type="entry name" value="Glyoxalase"/>
    <property type="match status" value="1"/>
</dbReference>
<dbReference type="RefSeq" id="WP_338609150.1">
    <property type="nucleotide sequence ID" value="NZ_CP146275.1"/>
</dbReference>
<dbReference type="CDD" id="cd06587">
    <property type="entry name" value="VOC"/>
    <property type="match status" value="1"/>
</dbReference>
<dbReference type="InterPro" id="IPR037523">
    <property type="entry name" value="VOC_core"/>
</dbReference>
<name>A0ABZ2I8Z6_9HYPH</name>
<dbReference type="PANTHER" id="PTHR43048:SF3">
    <property type="entry name" value="METHYLMALONYL-COA EPIMERASE, MITOCHONDRIAL"/>
    <property type="match status" value="1"/>
</dbReference>
<dbReference type="Gene3D" id="3.10.180.10">
    <property type="entry name" value="2,3-Dihydroxybiphenyl 1,2-Dioxygenase, domain 1"/>
    <property type="match status" value="1"/>
</dbReference>
<evidence type="ECO:0000256" key="1">
    <source>
        <dbReference type="ARBA" id="ARBA00022723"/>
    </source>
</evidence>
<dbReference type="InterPro" id="IPR029068">
    <property type="entry name" value="Glyas_Bleomycin-R_OHBP_Dase"/>
</dbReference>
<dbReference type="PROSITE" id="PS00934">
    <property type="entry name" value="GLYOXALASE_I_1"/>
    <property type="match status" value="1"/>
</dbReference>
<protein>
    <submittedName>
        <fullName evidence="3">VOC family protein</fullName>
    </submittedName>
</protein>
<organism evidence="3 4">
    <name type="scientific">Pelagibacterium nitratireducens</name>
    <dbReference type="NCBI Taxonomy" id="1046114"/>
    <lineage>
        <taxon>Bacteria</taxon>
        <taxon>Pseudomonadati</taxon>
        <taxon>Pseudomonadota</taxon>
        <taxon>Alphaproteobacteria</taxon>
        <taxon>Hyphomicrobiales</taxon>
        <taxon>Devosiaceae</taxon>
        <taxon>Pelagibacterium</taxon>
    </lineage>
</organism>
<evidence type="ECO:0000259" key="2">
    <source>
        <dbReference type="PROSITE" id="PS51819"/>
    </source>
</evidence>
<dbReference type="InterPro" id="IPR004360">
    <property type="entry name" value="Glyas_Fos-R_dOase_dom"/>
</dbReference>
<evidence type="ECO:0000313" key="4">
    <source>
        <dbReference type="Proteomes" id="UP001369958"/>
    </source>
</evidence>
<sequence length="143" mass="15861">MLTVSRITHIAIKVTDIEATLGFYVGQLGFEEMFRLDRDGKLWIVYLRISDTQYLEIFPEGEGVGVPGPERTGYNHMCLEVPDIEAAARELEAAGVELAKPVVDGADGNRQAWIADPDGHRIELMEMSPNSFQADAIARIRGE</sequence>